<evidence type="ECO:0000256" key="4">
    <source>
        <dbReference type="ARBA" id="ARBA00010007"/>
    </source>
</evidence>
<comment type="cofactor">
    <cofactor evidence="2">
        <name>glutathione</name>
        <dbReference type="ChEBI" id="CHEBI:57925"/>
    </cofactor>
</comment>
<organism evidence="10 11">
    <name type="scientific">Oedothorax gibbosus</name>
    <dbReference type="NCBI Taxonomy" id="931172"/>
    <lineage>
        <taxon>Eukaryota</taxon>
        <taxon>Metazoa</taxon>
        <taxon>Ecdysozoa</taxon>
        <taxon>Arthropoda</taxon>
        <taxon>Chelicerata</taxon>
        <taxon>Arachnida</taxon>
        <taxon>Araneae</taxon>
        <taxon>Araneomorphae</taxon>
        <taxon>Entelegynae</taxon>
        <taxon>Araneoidea</taxon>
        <taxon>Linyphiidae</taxon>
        <taxon>Erigoninae</taxon>
        <taxon>Oedothorax</taxon>
    </lineage>
</organism>
<dbReference type="GO" id="GO:0006572">
    <property type="term" value="P:L-tyrosine catabolic process"/>
    <property type="evidence" value="ECO:0007669"/>
    <property type="project" value="UniProtKB-KW"/>
</dbReference>
<dbReference type="FunFam" id="1.20.1050.10:FF:000010">
    <property type="entry name" value="Maleylacetoacetate isomerase isoform 1"/>
    <property type="match status" value="1"/>
</dbReference>
<comment type="caution">
    <text evidence="10">The sequence shown here is derived from an EMBL/GenBank/DDBJ whole genome shotgun (WGS) entry which is preliminary data.</text>
</comment>
<evidence type="ECO:0000259" key="8">
    <source>
        <dbReference type="PROSITE" id="PS50404"/>
    </source>
</evidence>
<dbReference type="CDD" id="cd03191">
    <property type="entry name" value="GST_C_Zeta"/>
    <property type="match status" value="1"/>
</dbReference>
<dbReference type="GO" id="GO:0016034">
    <property type="term" value="F:maleylacetoacetate isomerase activity"/>
    <property type="evidence" value="ECO:0007669"/>
    <property type="project" value="UniProtKB-EC"/>
</dbReference>
<dbReference type="NCBIfam" id="TIGR01262">
    <property type="entry name" value="maiA"/>
    <property type="match status" value="1"/>
</dbReference>
<name>A0AAV6VG46_9ARAC</name>
<feature type="domain" description="GST N-terminal" evidence="8">
    <location>
        <begin position="4"/>
        <end position="85"/>
    </location>
</feature>
<dbReference type="GO" id="GO:0004364">
    <property type="term" value="F:glutathione transferase activity"/>
    <property type="evidence" value="ECO:0007669"/>
    <property type="project" value="TreeGrafter"/>
</dbReference>
<keyword evidence="11" id="KW-1185">Reference proteome</keyword>
<dbReference type="EC" id="5.2.1.2" evidence="5"/>
<evidence type="ECO:0000259" key="9">
    <source>
        <dbReference type="PROSITE" id="PS50405"/>
    </source>
</evidence>
<dbReference type="GO" id="GO:0006559">
    <property type="term" value="P:L-phenylalanine catabolic process"/>
    <property type="evidence" value="ECO:0007669"/>
    <property type="project" value="UniProtKB-KW"/>
</dbReference>
<dbReference type="PROSITE" id="PS50405">
    <property type="entry name" value="GST_CTER"/>
    <property type="match status" value="1"/>
</dbReference>
<keyword evidence="7" id="KW-0585">Phenylalanine catabolism</keyword>
<dbReference type="SFLD" id="SFLDS00019">
    <property type="entry name" value="Glutathione_Transferase_(cytos"/>
    <property type="match status" value="1"/>
</dbReference>
<dbReference type="InterPro" id="IPR036282">
    <property type="entry name" value="Glutathione-S-Trfase_C_sf"/>
</dbReference>
<dbReference type="InterPro" id="IPR010987">
    <property type="entry name" value="Glutathione-S-Trfase_C-like"/>
</dbReference>
<dbReference type="SUPFAM" id="SSF47616">
    <property type="entry name" value="GST C-terminal domain-like"/>
    <property type="match status" value="1"/>
</dbReference>
<dbReference type="PROSITE" id="PS50404">
    <property type="entry name" value="GST_NTER"/>
    <property type="match status" value="1"/>
</dbReference>
<dbReference type="Gene3D" id="1.20.1050.10">
    <property type="match status" value="1"/>
</dbReference>
<dbReference type="InterPro" id="IPR034330">
    <property type="entry name" value="GST_Zeta_C"/>
</dbReference>
<dbReference type="InterPro" id="IPR005955">
    <property type="entry name" value="GST_Zeta"/>
</dbReference>
<dbReference type="Proteomes" id="UP000827092">
    <property type="component" value="Unassembled WGS sequence"/>
</dbReference>
<feature type="domain" description="GST C-terminal" evidence="9">
    <location>
        <begin position="90"/>
        <end position="213"/>
    </location>
</feature>
<gene>
    <name evidence="10" type="ORF">JTE90_004772</name>
</gene>
<reference evidence="10 11" key="1">
    <citation type="journal article" date="2022" name="Nat. Ecol. Evol.">
        <title>A masculinizing supergene underlies an exaggerated male reproductive morph in a spider.</title>
        <authorList>
            <person name="Hendrickx F."/>
            <person name="De Corte Z."/>
            <person name="Sonet G."/>
            <person name="Van Belleghem S.M."/>
            <person name="Kostlbacher S."/>
            <person name="Vangestel C."/>
        </authorList>
    </citation>
    <scope>NUCLEOTIDE SEQUENCE [LARGE SCALE GENOMIC DNA]</scope>
    <source>
        <strain evidence="10">W744_W776</strain>
    </source>
</reference>
<comment type="pathway">
    <text evidence="3">Amino-acid degradation; L-phenylalanine degradation; acetoacetate and fumarate from L-phenylalanine: step 5/6.</text>
</comment>
<evidence type="ECO:0000313" key="10">
    <source>
        <dbReference type="EMBL" id="KAG8195765.1"/>
    </source>
</evidence>
<evidence type="ECO:0000313" key="11">
    <source>
        <dbReference type="Proteomes" id="UP000827092"/>
    </source>
</evidence>
<dbReference type="PANTHER" id="PTHR42673">
    <property type="entry name" value="MALEYLACETOACETATE ISOMERASE"/>
    <property type="match status" value="1"/>
</dbReference>
<evidence type="ECO:0000256" key="5">
    <source>
        <dbReference type="ARBA" id="ARBA00013199"/>
    </source>
</evidence>
<dbReference type="GO" id="GO:0006749">
    <property type="term" value="P:glutathione metabolic process"/>
    <property type="evidence" value="ECO:0007669"/>
    <property type="project" value="TreeGrafter"/>
</dbReference>
<sequence length="219" mass="24755">MAQSKPVLYSYFRSSCARRVRIALVHKGIEFEYKAVNLYNGDHKMEDFLKLNPCGNVPVLKDKGNTIVSSPAILEYLEETVPNPPLLPEDPASRAKVREIVDGIVSGIQPHLNMRVMKYVGENYNSKPKSWAKHWVESGFGSIERILKESYGMYCVGDAVTLADACLVPQVFNAHMFKVDMAPFPIINEICSRLNELKAFKDTHPFIQPDCPEDLRIPK</sequence>
<comment type="catalytic activity">
    <reaction evidence="1">
        <text>4-maleylacetoacetate = 4-fumarylacetoacetate</text>
        <dbReference type="Rhea" id="RHEA:14817"/>
        <dbReference type="ChEBI" id="CHEBI:17105"/>
        <dbReference type="ChEBI" id="CHEBI:18034"/>
        <dbReference type="EC" id="5.2.1.2"/>
    </reaction>
</comment>
<dbReference type="Pfam" id="PF02798">
    <property type="entry name" value="GST_N"/>
    <property type="match status" value="1"/>
</dbReference>
<dbReference type="EMBL" id="JAFNEN010000078">
    <property type="protein sequence ID" value="KAG8195765.1"/>
    <property type="molecule type" value="Genomic_DNA"/>
</dbReference>
<dbReference type="SFLD" id="SFLDG00358">
    <property type="entry name" value="Main_(cytGST)"/>
    <property type="match status" value="1"/>
</dbReference>
<evidence type="ECO:0000256" key="7">
    <source>
        <dbReference type="ARBA" id="ARBA00023232"/>
    </source>
</evidence>
<evidence type="ECO:0000256" key="2">
    <source>
        <dbReference type="ARBA" id="ARBA00001955"/>
    </source>
</evidence>
<dbReference type="GO" id="GO:0005739">
    <property type="term" value="C:mitochondrion"/>
    <property type="evidence" value="ECO:0007669"/>
    <property type="project" value="TreeGrafter"/>
</dbReference>
<protein>
    <recommendedName>
        <fullName evidence="5">maleylacetoacetate isomerase</fullName>
        <ecNumber evidence="5">5.2.1.2</ecNumber>
    </recommendedName>
</protein>
<dbReference type="InterPro" id="IPR040079">
    <property type="entry name" value="Glutathione_S-Trfase"/>
</dbReference>
<dbReference type="PANTHER" id="PTHR42673:SF4">
    <property type="entry name" value="MALEYLACETOACETATE ISOMERASE"/>
    <property type="match status" value="1"/>
</dbReference>
<dbReference type="InterPro" id="IPR036249">
    <property type="entry name" value="Thioredoxin-like_sf"/>
</dbReference>
<accession>A0AAV6VG46</accession>
<evidence type="ECO:0000256" key="3">
    <source>
        <dbReference type="ARBA" id="ARBA00004671"/>
    </source>
</evidence>
<evidence type="ECO:0000256" key="6">
    <source>
        <dbReference type="ARBA" id="ARBA00022878"/>
    </source>
</evidence>
<dbReference type="CDD" id="cd03042">
    <property type="entry name" value="GST_N_Zeta"/>
    <property type="match status" value="1"/>
</dbReference>
<keyword evidence="6" id="KW-0828">Tyrosine catabolism</keyword>
<dbReference type="InterPro" id="IPR004045">
    <property type="entry name" value="Glutathione_S-Trfase_N"/>
</dbReference>
<evidence type="ECO:0000256" key="1">
    <source>
        <dbReference type="ARBA" id="ARBA00001622"/>
    </source>
</evidence>
<proteinExistence type="inferred from homology"/>
<dbReference type="SUPFAM" id="SSF52833">
    <property type="entry name" value="Thioredoxin-like"/>
    <property type="match status" value="1"/>
</dbReference>
<dbReference type="Gene3D" id="3.40.30.10">
    <property type="entry name" value="Glutaredoxin"/>
    <property type="match status" value="1"/>
</dbReference>
<dbReference type="InterPro" id="IPR034333">
    <property type="entry name" value="GST_Zeta_N"/>
</dbReference>
<dbReference type="AlphaFoldDB" id="A0AAV6VG46"/>
<comment type="similarity">
    <text evidence="4">Belongs to the GST superfamily. Zeta family.</text>
</comment>